<reference evidence="2 3" key="1">
    <citation type="submission" date="2024-12" db="EMBL/GenBank/DDBJ databases">
        <authorList>
            <person name="Hu S."/>
        </authorList>
    </citation>
    <scope>NUCLEOTIDE SEQUENCE [LARGE SCALE GENOMIC DNA]</scope>
    <source>
        <strain evidence="2 3">THG-T11</strain>
    </source>
</reference>
<dbReference type="InterPro" id="IPR016181">
    <property type="entry name" value="Acyl_CoA_acyltransferase"/>
</dbReference>
<dbReference type="SUPFAM" id="SSF55729">
    <property type="entry name" value="Acyl-CoA N-acyltransferases (Nat)"/>
    <property type="match status" value="1"/>
</dbReference>
<keyword evidence="2" id="KW-0808">Transferase</keyword>
<sequence>MPPLNEPILIDTQELLLHPFGASEMKRFETLSLDILQLLSQQQTTAFLPHKRLKHIHHAETLLQTGLLNQYSGMSQLYFITQKSTKKTIGMIELISPNGARNYYKLKQYPYFIEFCLSTEHTGQGIMSSLLPKLIKQLNAKGIHQLGAVVHPKNLSAIKVLKKSGIDKMANFDHQSNLYHN</sequence>
<dbReference type="PANTHER" id="PTHR43792:SF9">
    <property type="entry name" value="RIBOSOMAL-PROTEIN-ALANINE ACETYLTRANSFERASE"/>
    <property type="match status" value="1"/>
</dbReference>
<feature type="domain" description="N-acetyltransferase" evidence="1">
    <location>
        <begin position="26"/>
        <end position="181"/>
    </location>
</feature>
<accession>A0ABW9J2F2</accession>
<dbReference type="Pfam" id="PF13302">
    <property type="entry name" value="Acetyltransf_3"/>
    <property type="match status" value="1"/>
</dbReference>
<name>A0ABW9J2F2_9SPHI</name>
<protein>
    <submittedName>
        <fullName evidence="2">GNAT family N-acetyltransferase</fullName>
        <ecNumber evidence="2">2.3.-.-</ecNumber>
    </submittedName>
</protein>
<dbReference type="EMBL" id="SSHJ02000001">
    <property type="protein sequence ID" value="MFN0253958.1"/>
    <property type="molecule type" value="Genomic_DNA"/>
</dbReference>
<organism evidence="2 3">
    <name type="scientific">Pedobacter ureilyticus</name>
    <dbReference type="NCBI Taxonomy" id="1393051"/>
    <lineage>
        <taxon>Bacteria</taxon>
        <taxon>Pseudomonadati</taxon>
        <taxon>Bacteroidota</taxon>
        <taxon>Sphingobacteriia</taxon>
        <taxon>Sphingobacteriales</taxon>
        <taxon>Sphingobacteriaceae</taxon>
        <taxon>Pedobacter</taxon>
    </lineage>
</organism>
<evidence type="ECO:0000313" key="3">
    <source>
        <dbReference type="Proteomes" id="UP001517247"/>
    </source>
</evidence>
<dbReference type="EC" id="2.3.-.-" evidence="2"/>
<gene>
    <name evidence="2" type="ORF">E6A44_000130</name>
</gene>
<keyword evidence="3" id="KW-1185">Reference proteome</keyword>
<dbReference type="PANTHER" id="PTHR43792">
    <property type="entry name" value="GNAT FAMILY, PUTATIVE (AFU_ORTHOLOGUE AFUA_3G00765)-RELATED-RELATED"/>
    <property type="match status" value="1"/>
</dbReference>
<dbReference type="Gene3D" id="3.40.630.30">
    <property type="match status" value="1"/>
</dbReference>
<dbReference type="InterPro" id="IPR000182">
    <property type="entry name" value="GNAT_dom"/>
</dbReference>
<dbReference type="Proteomes" id="UP001517247">
    <property type="component" value="Unassembled WGS sequence"/>
</dbReference>
<dbReference type="InterPro" id="IPR051531">
    <property type="entry name" value="N-acetyltransferase"/>
</dbReference>
<keyword evidence="2" id="KW-0012">Acyltransferase</keyword>
<dbReference type="PROSITE" id="PS51186">
    <property type="entry name" value="GNAT"/>
    <property type="match status" value="1"/>
</dbReference>
<dbReference type="GO" id="GO:0016746">
    <property type="term" value="F:acyltransferase activity"/>
    <property type="evidence" value="ECO:0007669"/>
    <property type="project" value="UniProtKB-KW"/>
</dbReference>
<proteinExistence type="predicted"/>
<dbReference type="RefSeq" id="WP_138721149.1">
    <property type="nucleotide sequence ID" value="NZ_SSHJ02000001.1"/>
</dbReference>
<evidence type="ECO:0000313" key="2">
    <source>
        <dbReference type="EMBL" id="MFN0253958.1"/>
    </source>
</evidence>
<comment type="caution">
    <text evidence="2">The sequence shown here is derived from an EMBL/GenBank/DDBJ whole genome shotgun (WGS) entry which is preliminary data.</text>
</comment>
<evidence type="ECO:0000259" key="1">
    <source>
        <dbReference type="PROSITE" id="PS51186"/>
    </source>
</evidence>